<feature type="non-terminal residue" evidence="2">
    <location>
        <position position="94"/>
    </location>
</feature>
<evidence type="ECO:0000313" key="2">
    <source>
        <dbReference type="EMBL" id="KKL78570.1"/>
    </source>
</evidence>
<name>A0A0F9HA54_9ZZZZ</name>
<dbReference type="EMBL" id="LAZR01023416">
    <property type="protein sequence ID" value="KKL78570.1"/>
    <property type="molecule type" value="Genomic_DNA"/>
</dbReference>
<feature type="region of interest" description="Disordered" evidence="1">
    <location>
        <begin position="1"/>
        <end position="57"/>
    </location>
</feature>
<protein>
    <submittedName>
        <fullName evidence="2">Uncharacterized protein</fullName>
    </submittedName>
</protein>
<feature type="compositionally biased region" description="Acidic residues" evidence="1">
    <location>
        <begin position="11"/>
        <end position="24"/>
    </location>
</feature>
<organism evidence="2">
    <name type="scientific">marine sediment metagenome</name>
    <dbReference type="NCBI Taxonomy" id="412755"/>
    <lineage>
        <taxon>unclassified sequences</taxon>
        <taxon>metagenomes</taxon>
        <taxon>ecological metagenomes</taxon>
    </lineage>
</organism>
<gene>
    <name evidence="2" type="ORF">LCGC14_2023480</name>
</gene>
<feature type="compositionally biased region" description="Basic and acidic residues" evidence="1">
    <location>
        <begin position="31"/>
        <end position="41"/>
    </location>
</feature>
<evidence type="ECO:0000256" key="1">
    <source>
        <dbReference type="SAM" id="MobiDB-lite"/>
    </source>
</evidence>
<comment type="caution">
    <text evidence="2">The sequence shown here is derived from an EMBL/GenBank/DDBJ whole genome shotgun (WGS) entry which is preliminary data.</text>
</comment>
<reference evidence="2" key="1">
    <citation type="journal article" date="2015" name="Nature">
        <title>Complex archaea that bridge the gap between prokaryotes and eukaryotes.</title>
        <authorList>
            <person name="Spang A."/>
            <person name="Saw J.H."/>
            <person name="Jorgensen S.L."/>
            <person name="Zaremba-Niedzwiedzka K."/>
            <person name="Martijn J."/>
            <person name="Lind A.E."/>
            <person name="van Eijk R."/>
            <person name="Schleper C."/>
            <person name="Guy L."/>
            <person name="Ettema T.J."/>
        </authorList>
    </citation>
    <scope>NUCLEOTIDE SEQUENCE</scope>
</reference>
<proteinExistence type="predicted"/>
<sequence>MNHSDKSNPEDTSEELEVKEEASEEPGGIEVPKEEGRKEAIEPEEVPEEEEEPEEWTCDICETVYSNDGSYEISGYHEKICGQCYDRGLMWCIR</sequence>
<feature type="compositionally biased region" description="Acidic residues" evidence="1">
    <location>
        <begin position="42"/>
        <end position="57"/>
    </location>
</feature>
<accession>A0A0F9HA54</accession>
<dbReference type="AlphaFoldDB" id="A0A0F9HA54"/>